<keyword evidence="2" id="KW-1185">Reference proteome</keyword>
<dbReference type="Proteomes" id="UP001259832">
    <property type="component" value="Unassembled WGS sequence"/>
</dbReference>
<dbReference type="GO" id="GO:0015074">
    <property type="term" value="P:DNA integration"/>
    <property type="evidence" value="ECO:0007669"/>
    <property type="project" value="InterPro"/>
</dbReference>
<evidence type="ECO:0000313" key="2">
    <source>
        <dbReference type="Proteomes" id="UP001259832"/>
    </source>
</evidence>
<dbReference type="GO" id="GO:0003677">
    <property type="term" value="F:DNA binding"/>
    <property type="evidence" value="ECO:0007669"/>
    <property type="project" value="InterPro"/>
</dbReference>
<evidence type="ECO:0000313" key="1">
    <source>
        <dbReference type="EMBL" id="KAK1933572.1"/>
    </source>
</evidence>
<dbReference type="AlphaFoldDB" id="A0AAD9G833"/>
<dbReference type="Gene3D" id="1.10.443.10">
    <property type="entry name" value="Intergrase catalytic core"/>
    <property type="match status" value="1"/>
</dbReference>
<name>A0AAD9G833_9STRA</name>
<protein>
    <submittedName>
        <fullName evidence="1">Uncharacterized protein</fullName>
    </submittedName>
</protein>
<gene>
    <name evidence="1" type="ORF">P3T76_011786</name>
</gene>
<dbReference type="GO" id="GO:0006310">
    <property type="term" value="P:DNA recombination"/>
    <property type="evidence" value="ECO:0007669"/>
    <property type="project" value="InterPro"/>
</dbReference>
<comment type="caution">
    <text evidence="1">The sequence shown here is derived from an EMBL/GenBank/DDBJ whole genome shotgun (WGS) entry which is preliminary data.</text>
</comment>
<accession>A0AAD9G833</accession>
<sequence length="727" mass="81133">MSTRSLIPGKSQRRVRQTALNAFGKFAEAEQYTTIQEICELVGSDPSGEKLYVVLDKFTIHLVFRETTKGALLSKTSVASYFRNVKNHLLELYPFLEAVSGRRLHKIASVLDKYCSKRDTDFTHQAPPCTKNDLCVLSTTILKYAAVPEDYKDYALLNLLWYLLGRSSDTLCLMKNQVAVYPDGCLFINFKRIKSASTQGAAIFVDPNEFVSCPIHALAVATIMEKTPSEFLLDQVPRDSSTNVPEVMNATPLREFIQVRTTCTTRATSVGNALDEMMMECTRVLNELYLVFMRISVCETEAITVTRRLSSHSFRRGAAQNANGGGWSLTAVSKAFNYIVSTTREDQMVGRALAGWDLKTTPHLPTLSVLDDVVLQRIRLVQQILFGSCHALPDDLRFRNEVVDVFMATSIMYFKAMILLAPSSLYVKRVRTAISHVNVSEGEFEAWAMTIHLSFLETGKHTSPNTPAPTSDEVALLRRQSELLEKQAQIINTLASQVTALNDRILRLEVPPQSTVVADGETNVSTTCSSDGPHSIVRVRARPKSLSSVWFGWFSNLLSAKEQNRRRYHECKVVIAFMRIFLPAGHDVTGTSDDAKARILRAGRDAESNILEFLTAENIKARAHGTVVKALKCLGGVGKLDDRILQFRRLQQEGKVLDDSPAKSVHVLSPCGGQHCITEDYNTQSISATSSFVKFITQHPYTSSFCLRGARRRAARRQCLTLPSFYN</sequence>
<proteinExistence type="predicted"/>
<dbReference type="EMBL" id="JASMQC010000028">
    <property type="protein sequence ID" value="KAK1933572.1"/>
    <property type="molecule type" value="Genomic_DNA"/>
</dbReference>
<reference evidence="1" key="1">
    <citation type="submission" date="2023-08" db="EMBL/GenBank/DDBJ databases">
        <title>Reference Genome Resource for the Citrus Pathogen Phytophthora citrophthora.</title>
        <authorList>
            <person name="Moller H."/>
            <person name="Coetzee B."/>
            <person name="Rose L.J."/>
            <person name="Van Niekerk J.M."/>
        </authorList>
    </citation>
    <scope>NUCLEOTIDE SEQUENCE</scope>
    <source>
        <strain evidence="1">STE-U-9442</strain>
    </source>
</reference>
<dbReference type="InterPro" id="IPR013762">
    <property type="entry name" value="Integrase-like_cat_sf"/>
</dbReference>
<organism evidence="1 2">
    <name type="scientific">Phytophthora citrophthora</name>
    <dbReference type="NCBI Taxonomy" id="4793"/>
    <lineage>
        <taxon>Eukaryota</taxon>
        <taxon>Sar</taxon>
        <taxon>Stramenopiles</taxon>
        <taxon>Oomycota</taxon>
        <taxon>Peronosporomycetes</taxon>
        <taxon>Peronosporales</taxon>
        <taxon>Peronosporaceae</taxon>
        <taxon>Phytophthora</taxon>
    </lineage>
</organism>